<dbReference type="Pfam" id="PF07690">
    <property type="entry name" value="MFS_1"/>
    <property type="match status" value="1"/>
</dbReference>
<dbReference type="RefSeq" id="WP_380189247.1">
    <property type="nucleotide sequence ID" value="NZ_JBHTBQ010000044.1"/>
</dbReference>
<comment type="caution">
    <text evidence="7">The sequence shown here is derived from an EMBL/GenBank/DDBJ whole genome shotgun (WGS) entry which is preliminary data.</text>
</comment>
<feature type="transmembrane region" description="Helical" evidence="6">
    <location>
        <begin position="48"/>
        <end position="67"/>
    </location>
</feature>
<reference evidence="8" key="1">
    <citation type="journal article" date="2019" name="Int. J. Syst. Evol. Microbiol.">
        <title>The Global Catalogue of Microorganisms (GCM) 10K type strain sequencing project: providing services to taxonomists for standard genome sequencing and annotation.</title>
        <authorList>
            <consortium name="The Broad Institute Genomics Platform"/>
            <consortium name="The Broad Institute Genome Sequencing Center for Infectious Disease"/>
            <person name="Wu L."/>
            <person name="Ma J."/>
        </authorList>
    </citation>
    <scope>NUCLEOTIDE SEQUENCE [LARGE SCALE GENOMIC DNA]</scope>
    <source>
        <strain evidence="8">CCUG 62945</strain>
    </source>
</reference>
<organism evidence="7 8">
    <name type="scientific">Iodobacter arcticus</name>
    <dbReference type="NCBI Taxonomy" id="590593"/>
    <lineage>
        <taxon>Bacteria</taxon>
        <taxon>Pseudomonadati</taxon>
        <taxon>Pseudomonadota</taxon>
        <taxon>Betaproteobacteria</taxon>
        <taxon>Neisseriales</taxon>
        <taxon>Chitinibacteraceae</taxon>
        <taxon>Iodobacter</taxon>
    </lineage>
</organism>
<dbReference type="PANTHER" id="PTHR23513:SF6">
    <property type="entry name" value="MAJOR FACILITATOR SUPERFAMILY ASSOCIATED DOMAIN-CONTAINING PROTEIN"/>
    <property type="match status" value="1"/>
</dbReference>
<accession>A0ABW2R355</accession>
<evidence type="ECO:0000256" key="2">
    <source>
        <dbReference type="ARBA" id="ARBA00022475"/>
    </source>
</evidence>
<proteinExistence type="predicted"/>
<dbReference type="PANTHER" id="PTHR23513">
    <property type="entry name" value="INTEGRAL MEMBRANE EFFLUX PROTEIN-RELATED"/>
    <property type="match status" value="1"/>
</dbReference>
<keyword evidence="3 6" id="KW-0812">Transmembrane</keyword>
<feature type="transmembrane region" description="Helical" evidence="6">
    <location>
        <begin position="258"/>
        <end position="282"/>
    </location>
</feature>
<gene>
    <name evidence="7" type="ORF">ACFQNF_17780</name>
</gene>
<name>A0ABW2R355_9NEIS</name>
<evidence type="ECO:0000256" key="4">
    <source>
        <dbReference type="ARBA" id="ARBA00022989"/>
    </source>
</evidence>
<dbReference type="InterPro" id="IPR036259">
    <property type="entry name" value="MFS_trans_sf"/>
</dbReference>
<evidence type="ECO:0000256" key="3">
    <source>
        <dbReference type="ARBA" id="ARBA00022692"/>
    </source>
</evidence>
<feature type="transmembrane region" description="Helical" evidence="6">
    <location>
        <begin position="171"/>
        <end position="192"/>
    </location>
</feature>
<sequence>MKIEKYLIKVDPALRGVLVFDVLMTLALMIGYITIPWWIIQKGNAQDLAIYGVITAIATFFLSPLMAPLCERYAKRKQLLQGTAALAFSGLCLIAITGHYNLWLVTSAGLLAVLANAFIDGASVTITPELIPAAQLPDALQLRKRAASLGRLLGPIVGGGLLAMAGTIATLWVYLGLVIIALFSVSQIPVSINTIARPHGKNGVELWWFEFRAGMKAKWTVPLERGWTLVNFLVWIFIGPAFVLFIPLKIHSLGLSAAWLGACEASISIGMLLGSFNISTFLVNRFGRYRVRVCAAVSEGLILACVGLTQELWVLIVAFACAGFANTLMVLVGSTHRTLAIPKEFRLRIGSVNKMSTQMASTIGPALAGIALLHWQLPTVYTVFSLMAAAMACCFVLIPRSKEFFELDHAQVNDWYRKEYPSGFETPLIKGA</sequence>
<feature type="transmembrane region" description="Helical" evidence="6">
    <location>
        <begin position="79"/>
        <end position="96"/>
    </location>
</feature>
<feature type="transmembrane region" description="Helical" evidence="6">
    <location>
        <begin position="315"/>
        <end position="334"/>
    </location>
</feature>
<keyword evidence="5 6" id="KW-0472">Membrane</keyword>
<keyword evidence="2" id="KW-1003">Cell membrane</keyword>
<dbReference type="InterPro" id="IPR011701">
    <property type="entry name" value="MFS"/>
</dbReference>
<feature type="transmembrane region" description="Helical" evidence="6">
    <location>
        <begin position="381"/>
        <end position="398"/>
    </location>
</feature>
<evidence type="ECO:0000256" key="5">
    <source>
        <dbReference type="ARBA" id="ARBA00023136"/>
    </source>
</evidence>
<protein>
    <submittedName>
        <fullName evidence="7">MFS transporter</fullName>
    </submittedName>
</protein>
<dbReference type="EMBL" id="JBHTBQ010000044">
    <property type="protein sequence ID" value="MFC7421715.1"/>
    <property type="molecule type" value="Genomic_DNA"/>
</dbReference>
<comment type="subcellular location">
    <subcellularLocation>
        <location evidence="1">Cell membrane</location>
        <topology evidence="1">Multi-pass membrane protein</topology>
    </subcellularLocation>
</comment>
<keyword evidence="4 6" id="KW-1133">Transmembrane helix</keyword>
<feature type="transmembrane region" description="Helical" evidence="6">
    <location>
        <begin position="12"/>
        <end position="33"/>
    </location>
</feature>
<keyword evidence="8" id="KW-1185">Reference proteome</keyword>
<evidence type="ECO:0000256" key="6">
    <source>
        <dbReference type="SAM" id="Phobius"/>
    </source>
</evidence>
<dbReference type="Proteomes" id="UP001596473">
    <property type="component" value="Unassembled WGS sequence"/>
</dbReference>
<evidence type="ECO:0000313" key="8">
    <source>
        <dbReference type="Proteomes" id="UP001596473"/>
    </source>
</evidence>
<feature type="transmembrane region" description="Helical" evidence="6">
    <location>
        <begin position="226"/>
        <end position="246"/>
    </location>
</feature>
<dbReference type="CDD" id="cd06173">
    <property type="entry name" value="MFS_MefA_like"/>
    <property type="match status" value="1"/>
</dbReference>
<dbReference type="SUPFAM" id="SSF103473">
    <property type="entry name" value="MFS general substrate transporter"/>
    <property type="match status" value="1"/>
</dbReference>
<dbReference type="Gene3D" id="1.20.1250.20">
    <property type="entry name" value="MFS general substrate transporter like domains"/>
    <property type="match status" value="2"/>
</dbReference>
<evidence type="ECO:0000256" key="1">
    <source>
        <dbReference type="ARBA" id="ARBA00004651"/>
    </source>
</evidence>
<evidence type="ECO:0000313" key="7">
    <source>
        <dbReference type="EMBL" id="MFC7421715.1"/>
    </source>
</evidence>